<dbReference type="SUPFAM" id="SSF55347">
    <property type="entry name" value="Glyceraldehyde-3-phosphate dehydrogenase-like, C-terminal domain"/>
    <property type="match status" value="1"/>
</dbReference>
<dbReference type="Pfam" id="PF22725">
    <property type="entry name" value="GFO_IDH_MocA_C3"/>
    <property type="match status" value="1"/>
</dbReference>
<gene>
    <name evidence="3" type="ORF">A2826_02670</name>
</gene>
<accession>A0A1F5NRZ8</accession>
<dbReference type="PANTHER" id="PTHR43377:SF1">
    <property type="entry name" value="BILIVERDIN REDUCTASE A"/>
    <property type="match status" value="1"/>
</dbReference>
<protein>
    <submittedName>
        <fullName evidence="3">Uncharacterized protein</fullName>
    </submittedName>
</protein>
<dbReference type="InterPro" id="IPR051450">
    <property type="entry name" value="Gfo/Idh/MocA_Oxidoreductases"/>
</dbReference>
<evidence type="ECO:0000313" key="3">
    <source>
        <dbReference type="EMBL" id="OGE80334.1"/>
    </source>
</evidence>
<dbReference type="STRING" id="1817822.A2826_02670"/>
<sequence length="234" mass="26471">MVKVGIIGLGKWGKNHLRLLSKLPVHVVGIADVDGSKRQLAEEFDTNFFTDYKKLLPLVDAVSVVVPTNYHYQVVREALESGKHVLVEKPVTDDAEKTRELVGLASEKGLLLSVGYLYRFNPAVQKLKELVKTAGRLQYITARYVHSTNPPRKDSGAVLNLGIHMIDILNFVLEDRPKRVYCKLVNSVHPKREDSAMIMLDYGHFFASVEVSSCHPEKKRDMWVIAEKEKIYAD</sequence>
<organism evidence="3 4">
    <name type="scientific">Candidatus Doudnabacteria bacterium RIFCSPHIGHO2_01_FULL_43_23</name>
    <dbReference type="NCBI Taxonomy" id="1817822"/>
    <lineage>
        <taxon>Bacteria</taxon>
        <taxon>Candidatus Doudnaibacteriota</taxon>
    </lineage>
</organism>
<dbReference type="AlphaFoldDB" id="A0A1F5NRZ8"/>
<evidence type="ECO:0000259" key="2">
    <source>
        <dbReference type="Pfam" id="PF22725"/>
    </source>
</evidence>
<dbReference type="SUPFAM" id="SSF51735">
    <property type="entry name" value="NAD(P)-binding Rossmann-fold domains"/>
    <property type="match status" value="1"/>
</dbReference>
<reference evidence="3 4" key="1">
    <citation type="journal article" date="2016" name="Nat. Commun.">
        <title>Thousands of microbial genomes shed light on interconnected biogeochemical processes in an aquifer system.</title>
        <authorList>
            <person name="Anantharaman K."/>
            <person name="Brown C.T."/>
            <person name="Hug L.A."/>
            <person name="Sharon I."/>
            <person name="Castelle C.J."/>
            <person name="Probst A.J."/>
            <person name="Thomas B.C."/>
            <person name="Singh A."/>
            <person name="Wilkins M.J."/>
            <person name="Karaoz U."/>
            <person name="Brodie E.L."/>
            <person name="Williams K.H."/>
            <person name="Hubbard S.S."/>
            <person name="Banfield J.F."/>
        </authorList>
    </citation>
    <scope>NUCLEOTIDE SEQUENCE [LARGE SCALE GENOMIC DNA]</scope>
</reference>
<comment type="caution">
    <text evidence="3">The sequence shown here is derived from an EMBL/GenBank/DDBJ whole genome shotgun (WGS) entry which is preliminary data.</text>
</comment>
<feature type="domain" description="Gfo/Idh/MocA-like oxidoreductase N-terminal" evidence="1">
    <location>
        <begin position="2"/>
        <end position="116"/>
    </location>
</feature>
<dbReference type="Pfam" id="PF01408">
    <property type="entry name" value="GFO_IDH_MocA"/>
    <property type="match status" value="1"/>
</dbReference>
<dbReference type="InterPro" id="IPR036291">
    <property type="entry name" value="NAD(P)-bd_dom_sf"/>
</dbReference>
<dbReference type="Proteomes" id="UP000177912">
    <property type="component" value="Unassembled WGS sequence"/>
</dbReference>
<dbReference type="GO" id="GO:0000166">
    <property type="term" value="F:nucleotide binding"/>
    <property type="evidence" value="ECO:0007669"/>
    <property type="project" value="InterPro"/>
</dbReference>
<dbReference type="InterPro" id="IPR000683">
    <property type="entry name" value="Gfo/Idh/MocA-like_OxRdtase_N"/>
</dbReference>
<evidence type="ECO:0000313" key="4">
    <source>
        <dbReference type="Proteomes" id="UP000177912"/>
    </source>
</evidence>
<dbReference type="PANTHER" id="PTHR43377">
    <property type="entry name" value="BILIVERDIN REDUCTASE A"/>
    <property type="match status" value="1"/>
</dbReference>
<proteinExistence type="predicted"/>
<name>A0A1F5NRZ8_9BACT</name>
<dbReference type="Gene3D" id="3.30.360.10">
    <property type="entry name" value="Dihydrodipicolinate Reductase, domain 2"/>
    <property type="match status" value="1"/>
</dbReference>
<feature type="non-terminal residue" evidence="3">
    <location>
        <position position="234"/>
    </location>
</feature>
<dbReference type="Gene3D" id="3.40.50.720">
    <property type="entry name" value="NAD(P)-binding Rossmann-like Domain"/>
    <property type="match status" value="1"/>
</dbReference>
<dbReference type="EMBL" id="MFEI01000034">
    <property type="protein sequence ID" value="OGE80334.1"/>
    <property type="molecule type" value="Genomic_DNA"/>
</dbReference>
<dbReference type="InterPro" id="IPR055170">
    <property type="entry name" value="GFO_IDH_MocA-like_dom"/>
</dbReference>
<feature type="domain" description="GFO/IDH/MocA-like oxidoreductase" evidence="2">
    <location>
        <begin position="124"/>
        <end position="229"/>
    </location>
</feature>
<evidence type="ECO:0000259" key="1">
    <source>
        <dbReference type="Pfam" id="PF01408"/>
    </source>
</evidence>